<evidence type="ECO:0000313" key="2">
    <source>
        <dbReference type="Proteomes" id="UP000499080"/>
    </source>
</evidence>
<keyword evidence="2" id="KW-1185">Reference proteome</keyword>
<dbReference type="AlphaFoldDB" id="A0A4Y2HXB0"/>
<dbReference type="EMBL" id="BGPR01002233">
    <property type="protein sequence ID" value="GBM70154.1"/>
    <property type="molecule type" value="Genomic_DNA"/>
</dbReference>
<sequence>MNVEQPPLAEPHKIVIPPLHIKLDLVKNLVQAMDKNGPAFKYLHEKFPRLSVTKIKEGDLLGLRLNSFSETLSLRNFFEDFGCNMSLKIHFLDSHLNFFPDNCRQVSDDHGERLHRDIANMENVTRKIGPWQCWILLDSHQR</sequence>
<name>A0A4Y2HXB0_ARAVE</name>
<accession>A0A4Y2HXB0</accession>
<dbReference type="Proteomes" id="UP000499080">
    <property type="component" value="Unassembled WGS sequence"/>
</dbReference>
<gene>
    <name evidence="1" type="ORF">AVEN_1800_1</name>
</gene>
<dbReference type="OrthoDB" id="6622005at2759"/>
<dbReference type="PANTHER" id="PTHR46114">
    <property type="entry name" value="APPLE DOMAIN-CONTAINING PROTEIN"/>
    <property type="match status" value="1"/>
</dbReference>
<protein>
    <submittedName>
        <fullName evidence="1">Uncharacterized protein</fullName>
    </submittedName>
</protein>
<comment type="caution">
    <text evidence="1">The sequence shown here is derived from an EMBL/GenBank/DDBJ whole genome shotgun (WGS) entry which is preliminary data.</text>
</comment>
<evidence type="ECO:0000313" key="1">
    <source>
        <dbReference type="EMBL" id="GBM70154.1"/>
    </source>
</evidence>
<dbReference type="PANTHER" id="PTHR46114:SF1">
    <property type="entry name" value="ZAD DOMAIN-CONTAINING PROTEIN"/>
    <property type="match status" value="1"/>
</dbReference>
<reference evidence="1 2" key="1">
    <citation type="journal article" date="2019" name="Sci. Rep.">
        <title>Orb-weaving spider Araneus ventricosus genome elucidates the spidroin gene catalogue.</title>
        <authorList>
            <person name="Kono N."/>
            <person name="Nakamura H."/>
            <person name="Ohtoshi R."/>
            <person name="Moran D.A.P."/>
            <person name="Shinohara A."/>
            <person name="Yoshida Y."/>
            <person name="Fujiwara M."/>
            <person name="Mori M."/>
            <person name="Tomita M."/>
            <person name="Arakawa K."/>
        </authorList>
    </citation>
    <scope>NUCLEOTIDE SEQUENCE [LARGE SCALE GENOMIC DNA]</scope>
</reference>
<proteinExistence type="predicted"/>
<organism evidence="1 2">
    <name type="scientific">Araneus ventricosus</name>
    <name type="common">Orbweaver spider</name>
    <name type="synonym">Epeira ventricosa</name>
    <dbReference type="NCBI Taxonomy" id="182803"/>
    <lineage>
        <taxon>Eukaryota</taxon>
        <taxon>Metazoa</taxon>
        <taxon>Ecdysozoa</taxon>
        <taxon>Arthropoda</taxon>
        <taxon>Chelicerata</taxon>
        <taxon>Arachnida</taxon>
        <taxon>Araneae</taxon>
        <taxon>Araneomorphae</taxon>
        <taxon>Entelegynae</taxon>
        <taxon>Araneoidea</taxon>
        <taxon>Araneidae</taxon>
        <taxon>Araneus</taxon>
    </lineage>
</organism>